<organism evidence="3 4">
    <name type="scientific">Knufia fluminis</name>
    <dbReference type="NCBI Taxonomy" id="191047"/>
    <lineage>
        <taxon>Eukaryota</taxon>
        <taxon>Fungi</taxon>
        <taxon>Dikarya</taxon>
        <taxon>Ascomycota</taxon>
        <taxon>Pezizomycotina</taxon>
        <taxon>Eurotiomycetes</taxon>
        <taxon>Chaetothyriomycetidae</taxon>
        <taxon>Chaetothyriales</taxon>
        <taxon>Trichomeriaceae</taxon>
        <taxon>Knufia</taxon>
    </lineage>
</organism>
<feature type="region of interest" description="Disordered" evidence="1">
    <location>
        <begin position="602"/>
        <end position="626"/>
    </location>
</feature>
<feature type="compositionally biased region" description="Polar residues" evidence="1">
    <location>
        <begin position="55"/>
        <end position="69"/>
    </location>
</feature>
<evidence type="ECO:0000313" key="3">
    <source>
        <dbReference type="EMBL" id="KAK5955197.1"/>
    </source>
</evidence>
<keyword evidence="2" id="KW-0812">Transmembrane</keyword>
<protein>
    <submittedName>
        <fullName evidence="3">Uncharacterized protein</fullName>
    </submittedName>
</protein>
<proteinExistence type="predicted"/>
<keyword evidence="2" id="KW-0472">Membrane</keyword>
<keyword evidence="2" id="KW-1133">Transmembrane helix</keyword>
<feature type="transmembrane region" description="Helical" evidence="2">
    <location>
        <begin position="721"/>
        <end position="743"/>
    </location>
</feature>
<dbReference type="AlphaFoldDB" id="A0AAN8ENS1"/>
<dbReference type="Proteomes" id="UP001316803">
    <property type="component" value="Unassembled WGS sequence"/>
</dbReference>
<reference evidence="3 4" key="1">
    <citation type="submission" date="2022-12" db="EMBL/GenBank/DDBJ databases">
        <title>Genomic features and morphological characterization of a novel Knufia sp. strain isolated from spacecraft assembly facility.</title>
        <authorList>
            <person name="Teixeira M."/>
            <person name="Chander A.M."/>
            <person name="Stajich J.E."/>
            <person name="Venkateswaran K."/>
        </authorList>
    </citation>
    <scope>NUCLEOTIDE SEQUENCE [LARGE SCALE GENOMIC DNA]</scope>
    <source>
        <strain evidence="3 4">FJI-L2-BK-P2</strain>
    </source>
</reference>
<feature type="compositionally biased region" description="Low complexity" evidence="1">
    <location>
        <begin position="310"/>
        <end position="321"/>
    </location>
</feature>
<feature type="compositionally biased region" description="Basic and acidic residues" evidence="1">
    <location>
        <begin position="238"/>
        <end position="249"/>
    </location>
</feature>
<gene>
    <name evidence="3" type="ORF">OHC33_003877</name>
</gene>
<feature type="region of interest" description="Disordered" evidence="1">
    <location>
        <begin position="412"/>
        <end position="461"/>
    </location>
</feature>
<feature type="compositionally biased region" description="Low complexity" evidence="1">
    <location>
        <begin position="164"/>
        <end position="180"/>
    </location>
</feature>
<feature type="compositionally biased region" description="Basic residues" evidence="1">
    <location>
        <begin position="603"/>
        <end position="615"/>
    </location>
</feature>
<feature type="transmembrane region" description="Helical" evidence="2">
    <location>
        <begin position="778"/>
        <end position="801"/>
    </location>
</feature>
<feature type="compositionally biased region" description="Basic and acidic residues" evidence="1">
    <location>
        <begin position="616"/>
        <end position="626"/>
    </location>
</feature>
<evidence type="ECO:0000256" key="2">
    <source>
        <dbReference type="SAM" id="Phobius"/>
    </source>
</evidence>
<evidence type="ECO:0000256" key="1">
    <source>
        <dbReference type="SAM" id="MobiDB-lite"/>
    </source>
</evidence>
<feature type="region of interest" description="Disordered" evidence="1">
    <location>
        <begin position="91"/>
        <end position="180"/>
    </location>
</feature>
<feature type="compositionally biased region" description="Polar residues" evidence="1">
    <location>
        <begin position="286"/>
        <end position="296"/>
    </location>
</feature>
<evidence type="ECO:0000313" key="4">
    <source>
        <dbReference type="Proteomes" id="UP001316803"/>
    </source>
</evidence>
<sequence>MRTAPSASAADYQNRDAVPMTTHHLYVPEQQAFAPMPFLPSSPTRLYTRRKSKHTSPLLSKTKKNTASTAEGKESVEMLTPKSTIVPAVAAEPATLPNEESSRRKSIGSFKGATVGRALDMDDSSRNGNHSGQTSRRSTTSTIDPDQQHTVVSVAAADKDRDNAGSIPGSIASASPTAPAQRSVMFDNASDSEYSIDEDVRPVVGRASSVRVGKPHIVQHKPINISKPHATSGVPSRSDSHSSLKAERMHGHRSGMLPSTPEEGALRSSVDSISSTAIRDFRELQPSRSSDSSATITPPLGASSKHARRTSSQDSTDTATAPPTGNTLHSIHPSIVNPVVSSEAEADVQQGEGVAPVPGINRAISSPFPLPGRGLSRRVTIRPADLIIKNHNASSSFRESVVTTPYPARMSIDASSMNFDESEESKEEEPKRGKEKERRKVSFSNLSSVASPRGAKDRFPSPERPEVLFIDLSLLSHPGARTTIEIQIADKGTFDDEHFFEQIRTAYFKQLLGAPRLAFTWVRRIGYVSITAPASYNAADFDSIDFVKHFQNPRLGRKRKAWVIWLRNNNPPSAAPTTIITHPEGAGVRQIDNLQRLSLRTRVPGHSRRSSWNKSHHTDRDANNVEENKRYSTLSEASSFNFVYSPAVPRLPFLPRSQAAQQPQTQSALSTPSAATASPCRSFFWPSNFSSSSASRSGNGEESEAVKIVTVSFHHEYRAGIIALLTLLVIVQAILASVIWIIFGVPGTRPGMDGEQKLVGDPQSSISTNWRIDARSRVLTGVVIGLVVLIMGGIVEGALVWGSSLLL</sequence>
<feature type="region of interest" description="Disordered" evidence="1">
    <location>
        <begin position="36"/>
        <end position="76"/>
    </location>
</feature>
<name>A0AAN8ENS1_9EURO</name>
<feature type="region of interest" description="Disordered" evidence="1">
    <location>
        <begin position="221"/>
        <end position="374"/>
    </location>
</feature>
<dbReference type="EMBL" id="JAKLMC020000007">
    <property type="protein sequence ID" value="KAK5955197.1"/>
    <property type="molecule type" value="Genomic_DNA"/>
</dbReference>
<keyword evidence="4" id="KW-1185">Reference proteome</keyword>
<feature type="compositionally biased region" description="Basic and acidic residues" evidence="1">
    <location>
        <begin position="428"/>
        <end position="440"/>
    </location>
</feature>
<comment type="caution">
    <text evidence="3">The sequence shown here is derived from an EMBL/GenBank/DDBJ whole genome shotgun (WGS) entry which is preliminary data.</text>
</comment>
<accession>A0AAN8ENS1</accession>